<sequence>MKIALASAITAGLAAVGDASAVLFPLTGKNMPSNKGFGSYMMNNRAGRNSLYLRDTVETNVSLTTSYNFYVTNISIGTPGQDLEVGFDTGSPYLWVYGPNDTFEDAKQFYPEKSDSFEPIDKNFTIQYGAGMFQGKWGSDDVHVGDYVAEDFPFGVIEQFHTTAGVPGLIGIGPGPNLTNETYSNVPEAFYQNNVTESPIFSVYLDANSDNGGVIFGGHDPTKYEKPIYQYEIVSNSQTMPTYYYQVRLDSLALNGEDYKVSNVVVLDTGSPFCQLPPGFVEKLGKKLGFKQYEKYQAWYAEKDVKVDPSIKVSFNIGKLSVDVPAKDLLVPGEHLWVDDGPKDKTALAIMGARSYVLGDVFFKHVYAGFDSLNRKIYLAKATNNFKRDKVTEIKGTEFPGAVDGAEGDETETTLTPRPSGTSAPSTGGGGQSPGGAAPENPAAQVDAEQLAEEIEENQP</sequence>
<gene>
    <name evidence="6" type="ORF">TRICI_004412</name>
</gene>
<evidence type="ECO:0000256" key="4">
    <source>
        <dbReference type="SAM" id="SignalP"/>
    </source>
</evidence>
<feature type="signal peptide" evidence="4">
    <location>
        <begin position="1"/>
        <end position="21"/>
    </location>
</feature>
<comment type="caution">
    <text evidence="6">The sequence shown here is derived from an EMBL/GenBank/DDBJ whole genome shotgun (WGS) entry which is preliminary data.</text>
</comment>
<feature type="active site" evidence="2">
    <location>
        <position position="268"/>
    </location>
</feature>
<evidence type="ECO:0000313" key="7">
    <source>
        <dbReference type="Proteomes" id="UP000761534"/>
    </source>
</evidence>
<dbReference type="EMBL" id="SWFS01000335">
    <property type="protein sequence ID" value="KAA8909703.1"/>
    <property type="molecule type" value="Genomic_DNA"/>
</dbReference>
<evidence type="ECO:0000256" key="2">
    <source>
        <dbReference type="PIRSR" id="PIRSR601461-1"/>
    </source>
</evidence>
<keyword evidence="7" id="KW-1185">Reference proteome</keyword>
<dbReference type="GO" id="GO:0004190">
    <property type="term" value="F:aspartic-type endopeptidase activity"/>
    <property type="evidence" value="ECO:0007669"/>
    <property type="project" value="InterPro"/>
</dbReference>
<organism evidence="6 7">
    <name type="scientific">Trichomonascus ciferrii</name>
    <dbReference type="NCBI Taxonomy" id="44093"/>
    <lineage>
        <taxon>Eukaryota</taxon>
        <taxon>Fungi</taxon>
        <taxon>Dikarya</taxon>
        <taxon>Ascomycota</taxon>
        <taxon>Saccharomycotina</taxon>
        <taxon>Dipodascomycetes</taxon>
        <taxon>Dipodascales</taxon>
        <taxon>Trichomonascaceae</taxon>
        <taxon>Trichomonascus</taxon>
        <taxon>Trichomonascus ciferrii complex</taxon>
    </lineage>
</organism>
<dbReference type="PRINTS" id="PR00792">
    <property type="entry name" value="PEPSIN"/>
</dbReference>
<comment type="similarity">
    <text evidence="1">Belongs to the peptidase A1 family.</text>
</comment>
<dbReference type="InterPro" id="IPR033121">
    <property type="entry name" value="PEPTIDASE_A1"/>
</dbReference>
<dbReference type="Proteomes" id="UP000761534">
    <property type="component" value="Unassembled WGS sequence"/>
</dbReference>
<reference evidence="6" key="1">
    <citation type="journal article" date="2019" name="G3 (Bethesda)">
        <title>Genome Assemblies of Two Rare Opportunistic Yeast Pathogens: Diutina rugosa (syn. Candida rugosa) and Trichomonascus ciferrii (syn. Candida ciferrii).</title>
        <authorList>
            <person name="Mixao V."/>
            <person name="Saus E."/>
            <person name="Hansen A.P."/>
            <person name="Lass-Florl C."/>
            <person name="Gabaldon T."/>
        </authorList>
    </citation>
    <scope>NUCLEOTIDE SEQUENCE</scope>
    <source>
        <strain evidence="6">CBS 4856</strain>
    </source>
</reference>
<accession>A0A642V5Z5</accession>
<feature type="region of interest" description="Disordered" evidence="3">
    <location>
        <begin position="398"/>
        <end position="460"/>
    </location>
</feature>
<dbReference type="Pfam" id="PF00026">
    <property type="entry name" value="Asp"/>
    <property type="match status" value="1"/>
</dbReference>
<dbReference type="VEuPathDB" id="FungiDB:TRICI_004412"/>
<feature type="domain" description="Peptidase A1" evidence="5">
    <location>
        <begin position="70"/>
        <end position="380"/>
    </location>
</feature>
<dbReference type="InterPro" id="IPR021109">
    <property type="entry name" value="Peptidase_aspartic_dom_sf"/>
</dbReference>
<dbReference type="InterPro" id="IPR034164">
    <property type="entry name" value="Pepsin-like_dom"/>
</dbReference>
<name>A0A642V5Z5_9ASCO</name>
<evidence type="ECO:0000259" key="5">
    <source>
        <dbReference type="PROSITE" id="PS51767"/>
    </source>
</evidence>
<evidence type="ECO:0000256" key="1">
    <source>
        <dbReference type="ARBA" id="ARBA00007447"/>
    </source>
</evidence>
<feature type="chain" id="PRO_5024937103" description="Peptidase A1 domain-containing protein" evidence="4">
    <location>
        <begin position="22"/>
        <end position="460"/>
    </location>
</feature>
<feature type="active site" evidence="2">
    <location>
        <position position="88"/>
    </location>
</feature>
<feature type="compositionally biased region" description="Acidic residues" evidence="3">
    <location>
        <begin position="450"/>
        <end position="460"/>
    </location>
</feature>
<dbReference type="Gene3D" id="2.40.70.10">
    <property type="entry name" value="Acid Proteases"/>
    <property type="match status" value="2"/>
</dbReference>
<dbReference type="GO" id="GO:0006508">
    <property type="term" value="P:proteolysis"/>
    <property type="evidence" value="ECO:0007669"/>
    <property type="project" value="InterPro"/>
</dbReference>
<dbReference type="AlphaFoldDB" id="A0A642V5Z5"/>
<evidence type="ECO:0000256" key="3">
    <source>
        <dbReference type="SAM" id="MobiDB-lite"/>
    </source>
</evidence>
<dbReference type="SUPFAM" id="SSF50630">
    <property type="entry name" value="Acid proteases"/>
    <property type="match status" value="1"/>
</dbReference>
<dbReference type="OrthoDB" id="4095285at2759"/>
<feature type="compositionally biased region" description="Low complexity" evidence="3">
    <location>
        <begin position="416"/>
        <end position="426"/>
    </location>
</feature>
<dbReference type="PANTHER" id="PTHR47966:SF65">
    <property type="entry name" value="ASPARTIC-TYPE ENDOPEPTIDASE"/>
    <property type="match status" value="1"/>
</dbReference>
<dbReference type="CDD" id="cd05471">
    <property type="entry name" value="pepsin_like"/>
    <property type="match status" value="1"/>
</dbReference>
<dbReference type="InterPro" id="IPR001461">
    <property type="entry name" value="Aspartic_peptidase_A1"/>
</dbReference>
<protein>
    <recommendedName>
        <fullName evidence="5">Peptidase A1 domain-containing protein</fullName>
    </recommendedName>
</protein>
<dbReference type="PROSITE" id="PS51767">
    <property type="entry name" value="PEPTIDASE_A1"/>
    <property type="match status" value="1"/>
</dbReference>
<proteinExistence type="inferred from homology"/>
<keyword evidence="4" id="KW-0732">Signal</keyword>
<evidence type="ECO:0000313" key="6">
    <source>
        <dbReference type="EMBL" id="KAA8909703.1"/>
    </source>
</evidence>
<dbReference type="PANTHER" id="PTHR47966">
    <property type="entry name" value="BETA-SITE APP-CLEAVING ENZYME, ISOFORM A-RELATED"/>
    <property type="match status" value="1"/>
</dbReference>